<organism evidence="2 3">
    <name type="scientific">Benzoatithermus flavus</name>
    <dbReference type="NCBI Taxonomy" id="3108223"/>
    <lineage>
        <taxon>Bacteria</taxon>
        <taxon>Pseudomonadati</taxon>
        <taxon>Pseudomonadota</taxon>
        <taxon>Alphaproteobacteria</taxon>
        <taxon>Geminicoccales</taxon>
        <taxon>Geminicoccaceae</taxon>
        <taxon>Benzoatithermus</taxon>
    </lineage>
</organism>
<dbReference type="NCBIfam" id="TIGR00738">
    <property type="entry name" value="rrf2_super"/>
    <property type="match status" value="1"/>
</dbReference>
<dbReference type="Proteomes" id="UP001375743">
    <property type="component" value="Unassembled WGS sequence"/>
</dbReference>
<dbReference type="PANTHER" id="PTHR33221:SF4">
    <property type="entry name" value="HTH-TYPE TRANSCRIPTIONAL REPRESSOR NSRR"/>
    <property type="match status" value="1"/>
</dbReference>
<name>A0ABU8XTG0_9PROT</name>
<dbReference type="PANTHER" id="PTHR33221">
    <property type="entry name" value="WINGED HELIX-TURN-HELIX TRANSCRIPTIONAL REGULATOR, RRF2 FAMILY"/>
    <property type="match status" value="1"/>
</dbReference>
<dbReference type="InterPro" id="IPR036390">
    <property type="entry name" value="WH_DNA-bd_sf"/>
</dbReference>
<comment type="caution">
    <text evidence="2">The sequence shown here is derived from an EMBL/GenBank/DDBJ whole genome shotgun (WGS) entry which is preliminary data.</text>
</comment>
<evidence type="ECO:0000313" key="3">
    <source>
        <dbReference type="Proteomes" id="UP001375743"/>
    </source>
</evidence>
<dbReference type="SUPFAM" id="SSF46785">
    <property type="entry name" value="Winged helix' DNA-binding domain"/>
    <property type="match status" value="1"/>
</dbReference>
<sequence length="170" mass="18431">MRLTRHTDFALRVLIFLGLCPNRLASIREIAEAYGISENHLVKVVHGLGRAGFVETLRGRGGGLRLARPPEAIRIGDVVRRTEEDLALVDCFPPAGRSPHGGEAGAAQPVGCAIGGCCRLQTVLEEALAAFFAVLDRTTLADLLPQPDREAIVARLRLLVDEPREPARVR</sequence>
<dbReference type="EMBL" id="JBBLZC010000013">
    <property type="protein sequence ID" value="MEK0084214.1"/>
    <property type="molecule type" value="Genomic_DNA"/>
</dbReference>
<dbReference type="PROSITE" id="PS51197">
    <property type="entry name" value="HTH_RRF2_2"/>
    <property type="match status" value="1"/>
</dbReference>
<evidence type="ECO:0000313" key="2">
    <source>
        <dbReference type="EMBL" id="MEK0084214.1"/>
    </source>
</evidence>
<evidence type="ECO:0000256" key="1">
    <source>
        <dbReference type="ARBA" id="ARBA00023125"/>
    </source>
</evidence>
<dbReference type="Gene3D" id="1.10.10.10">
    <property type="entry name" value="Winged helix-like DNA-binding domain superfamily/Winged helix DNA-binding domain"/>
    <property type="match status" value="1"/>
</dbReference>
<keyword evidence="1" id="KW-0238">DNA-binding</keyword>
<dbReference type="Pfam" id="PF02082">
    <property type="entry name" value="Rrf2"/>
    <property type="match status" value="1"/>
</dbReference>
<proteinExistence type="predicted"/>
<dbReference type="RefSeq" id="WP_418160063.1">
    <property type="nucleotide sequence ID" value="NZ_JBBLZC010000013.1"/>
</dbReference>
<dbReference type="InterPro" id="IPR000944">
    <property type="entry name" value="Tscrpt_reg_Rrf2"/>
</dbReference>
<dbReference type="InterPro" id="IPR036388">
    <property type="entry name" value="WH-like_DNA-bd_sf"/>
</dbReference>
<gene>
    <name evidence="2" type="ORF">U1T56_13710</name>
</gene>
<reference evidence="2 3" key="1">
    <citation type="submission" date="2024-01" db="EMBL/GenBank/DDBJ databases">
        <title>Multi-omics insights into the function and evolution of sodium benzoate biodegradation pathways in Benzoatithermus flavus gen. nov., sp. nov. from hot spring.</title>
        <authorList>
            <person name="Hu C.-J."/>
            <person name="Li W.-J."/>
        </authorList>
    </citation>
    <scope>NUCLEOTIDE SEQUENCE [LARGE SCALE GENOMIC DNA]</scope>
    <source>
        <strain evidence="2 3">SYSU G07066</strain>
    </source>
</reference>
<accession>A0ABU8XTG0</accession>
<keyword evidence="3" id="KW-1185">Reference proteome</keyword>
<protein>
    <submittedName>
        <fullName evidence="2">Rrf2 family transcriptional regulator</fullName>
    </submittedName>
</protein>